<reference evidence="3" key="1">
    <citation type="submission" date="2023-07" db="EMBL/GenBank/DDBJ databases">
        <title>A chromosome-level genome assembly of Lolium multiflorum.</title>
        <authorList>
            <person name="Chen Y."/>
            <person name="Copetti D."/>
            <person name="Kolliker R."/>
            <person name="Studer B."/>
        </authorList>
    </citation>
    <scope>NUCLEOTIDE SEQUENCE</scope>
    <source>
        <strain evidence="3">02402/16</strain>
        <tissue evidence="3">Leaf</tissue>
    </source>
</reference>
<feature type="compositionally biased region" description="Gly residues" evidence="1">
    <location>
        <begin position="121"/>
        <end position="132"/>
    </location>
</feature>
<dbReference type="EMBL" id="JAUUTY010000007">
    <property type="protein sequence ID" value="KAK1607980.1"/>
    <property type="molecule type" value="Genomic_DNA"/>
</dbReference>
<dbReference type="Proteomes" id="UP001231189">
    <property type="component" value="Unassembled WGS sequence"/>
</dbReference>
<protein>
    <submittedName>
        <fullName evidence="3">Uncharacterized protein</fullName>
    </submittedName>
</protein>
<keyword evidence="2" id="KW-0732">Signal</keyword>
<evidence type="ECO:0000256" key="2">
    <source>
        <dbReference type="SAM" id="SignalP"/>
    </source>
</evidence>
<evidence type="ECO:0000313" key="3">
    <source>
        <dbReference type="EMBL" id="KAK1607980.1"/>
    </source>
</evidence>
<name>A0AAD8QS27_LOLMU</name>
<accession>A0AAD8QS27</accession>
<dbReference type="AlphaFoldDB" id="A0AAD8QS27"/>
<feature type="signal peptide" evidence="2">
    <location>
        <begin position="1"/>
        <end position="21"/>
    </location>
</feature>
<sequence length="167" mass="18080">MTVRSHNVTVLVFWSPFLVNGMEKSSSPGAGGLDHYRIYFDQPGERWASEVRARFIRLVCLAVKNALREVIARTSAGRQKLSVLTTFSSAHFAGEWDSPARTQPYGPREDEMARGHRYVADGGGGGRGGCRQGQGPRRSAVETRFTVGEEVVGARGGETAAPVLLCG</sequence>
<gene>
    <name evidence="3" type="ORF">QYE76_031653</name>
</gene>
<feature type="chain" id="PRO_5042053656" evidence="2">
    <location>
        <begin position="22"/>
        <end position="167"/>
    </location>
</feature>
<proteinExistence type="predicted"/>
<evidence type="ECO:0000313" key="4">
    <source>
        <dbReference type="Proteomes" id="UP001231189"/>
    </source>
</evidence>
<organism evidence="3 4">
    <name type="scientific">Lolium multiflorum</name>
    <name type="common">Italian ryegrass</name>
    <name type="synonym">Lolium perenne subsp. multiflorum</name>
    <dbReference type="NCBI Taxonomy" id="4521"/>
    <lineage>
        <taxon>Eukaryota</taxon>
        <taxon>Viridiplantae</taxon>
        <taxon>Streptophyta</taxon>
        <taxon>Embryophyta</taxon>
        <taxon>Tracheophyta</taxon>
        <taxon>Spermatophyta</taxon>
        <taxon>Magnoliopsida</taxon>
        <taxon>Liliopsida</taxon>
        <taxon>Poales</taxon>
        <taxon>Poaceae</taxon>
        <taxon>BOP clade</taxon>
        <taxon>Pooideae</taxon>
        <taxon>Poodae</taxon>
        <taxon>Poeae</taxon>
        <taxon>Poeae Chloroplast Group 2 (Poeae type)</taxon>
        <taxon>Loliodinae</taxon>
        <taxon>Loliinae</taxon>
        <taxon>Lolium</taxon>
    </lineage>
</organism>
<comment type="caution">
    <text evidence="3">The sequence shown here is derived from an EMBL/GenBank/DDBJ whole genome shotgun (WGS) entry which is preliminary data.</text>
</comment>
<keyword evidence="4" id="KW-1185">Reference proteome</keyword>
<evidence type="ECO:0000256" key="1">
    <source>
        <dbReference type="SAM" id="MobiDB-lite"/>
    </source>
</evidence>
<feature type="region of interest" description="Disordered" evidence="1">
    <location>
        <begin position="120"/>
        <end position="140"/>
    </location>
</feature>